<feature type="domain" description="Peptidase C1A papain C-terminal" evidence="5">
    <location>
        <begin position="412"/>
        <end position="625"/>
    </location>
</feature>
<organism evidence="6 7">
    <name type="scientific">Phytophthora citrophthora</name>
    <dbReference type="NCBI Taxonomy" id="4793"/>
    <lineage>
        <taxon>Eukaryota</taxon>
        <taxon>Sar</taxon>
        <taxon>Stramenopiles</taxon>
        <taxon>Oomycota</taxon>
        <taxon>Peronosporomycetes</taxon>
        <taxon>Peronosporales</taxon>
        <taxon>Peronosporaceae</taxon>
        <taxon>Phytophthora</taxon>
    </lineage>
</organism>
<evidence type="ECO:0000313" key="7">
    <source>
        <dbReference type="Proteomes" id="UP001259832"/>
    </source>
</evidence>
<dbReference type="SUPFAM" id="SSF54001">
    <property type="entry name" value="Cysteine proteinases"/>
    <property type="match status" value="1"/>
</dbReference>
<dbReference type="SUPFAM" id="SSF56529">
    <property type="entry name" value="FAH"/>
    <property type="match status" value="1"/>
</dbReference>
<dbReference type="PROSITE" id="PS00639">
    <property type="entry name" value="THIOL_PROTEASE_HIS"/>
    <property type="match status" value="1"/>
</dbReference>
<feature type="region of interest" description="Disordered" evidence="3">
    <location>
        <begin position="127"/>
        <end position="420"/>
    </location>
</feature>
<proteinExistence type="inferred from homology"/>
<feature type="signal peptide" evidence="4">
    <location>
        <begin position="1"/>
        <end position="27"/>
    </location>
</feature>
<dbReference type="GO" id="GO:0008234">
    <property type="term" value="F:cysteine-type peptidase activity"/>
    <property type="evidence" value="ECO:0007669"/>
    <property type="project" value="InterPro"/>
</dbReference>
<name>A0AAD9LGX3_9STRA</name>
<comment type="caution">
    <text evidence="6">The sequence shown here is derived from an EMBL/GenBank/DDBJ whole genome shotgun (WGS) entry which is preliminary data.</text>
</comment>
<sequence length="959" mass="103533">MQPRVSIATVALAVAVMVAELENSVEARPMHAAIVSKYHRYLEEKEAITGELNEWMKKYGPKGPKNGFIPVTESRSSDDALEDQKQRFYLTKEQIMEAREANPFAEFDTDGPFTLMTREEFKQFLSNTHVNDPDKKTDPPTVEKPNPLSENEKNTPSSEESKNNASKNSDTTSSKTDSKTDQKTEEKTESKTNDKTNDKNDEPKKKTWAPATEGPLIVPAIRRLREAGKSQYAFNGGDYSSNGESGFQSTSENYIKSSQQQTYQSQTSTQAYQPNTANTGSNGGNTNQGWNFGDWSAGSSNNQWTPPPNNDWTPPAGSSNTQWTEAPDSNDQPQTPTTPVSTDAPVIDPPTPATEAPVPDPPMTDPPTTNPPPTRAPAIRAPKTRAPATAAPVPATKSKSTTSDTTSANDSDSDSTDWSKSACVNPPGLQGQCGSCWAFATVGALEAAQCIANGGKAAPTYSEQQLVSCDKKDFGCNGGAPVYAMEFVRDNGICTEKSYPYTSVEGGNAAACSNSCTPVKSGITDIVQLKAGDESALLGALKKQPVIVSVVSDTSAWKQYKSGVITSCETTTVDHAVLAVGYDATTIKIKNSWGTDWGEDGYVRLSRNAQGMGTCSVLTDMSYPKVKHHFNVIHTTLAIELPVKHSTELGYLMPALLRLVRLRSSLPRFAMSPSSRRFSSPSSTSKATALVRFVDENGAIRCGQRTDDGSTALLVEDDDPLGSLHFTGETASIEKVLAPVVPSQIWCIGLNYSKHAKETNMPEPTYPVLFAKGVNALQHPHDPVVIPRIASDPPEVDYECELAVVLKEAAFNVTEEEALTYVGGYTCANDISARRWQGKKGGGQWCRSKTFDTFCPLGPVLMTPEIIPDPQTLEIATYLNGEQVQKSNTSDMIFSVAKLISQLSQDCTLPKGTLILTGTPEGVGFTRNPPIFLAPGDMVEIEIERIGKLVNPVVGASAL</sequence>
<dbReference type="GO" id="GO:0006107">
    <property type="term" value="P:oxaloacetate metabolic process"/>
    <property type="evidence" value="ECO:0007669"/>
    <property type="project" value="UniProtKB-ARBA"/>
</dbReference>
<feature type="compositionally biased region" description="Basic and acidic residues" evidence="3">
    <location>
        <begin position="176"/>
        <end position="205"/>
    </location>
</feature>
<dbReference type="Pfam" id="PF01557">
    <property type="entry name" value="FAA_hydrolase"/>
    <property type="match status" value="1"/>
</dbReference>
<dbReference type="GO" id="GO:0018773">
    <property type="term" value="F:acetylpyruvate hydrolase activity"/>
    <property type="evidence" value="ECO:0007669"/>
    <property type="project" value="TreeGrafter"/>
</dbReference>
<accession>A0AAD9LGX3</accession>
<feature type="compositionally biased region" description="Low complexity" evidence="3">
    <location>
        <begin position="257"/>
        <end position="291"/>
    </location>
</feature>
<dbReference type="PANTHER" id="PTHR11820">
    <property type="entry name" value="ACYLPYRUVASE"/>
    <property type="match status" value="1"/>
</dbReference>
<evidence type="ECO:0000259" key="5">
    <source>
        <dbReference type="SMART" id="SM00645"/>
    </source>
</evidence>
<evidence type="ECO:0000313" key="6">
    <source>
        <dbReference type="EMBL" id="KAK1935107.1"/>
    </source>
</evidence>
<dbReference type="Gene3D" id="3.90.70.10">
    <property type="entry name" value="Cysteine proteinases"/>
    <property type="match status" value="1"/>
</dbReference>
<dbReference type="AlphaFoldDB" id="A0AAD9LGX3"/>
<dbReference type="InterPro" id="IPR038765">
    <property type="entry name" value="Papain-like_cys_pep_sf"/>
</dbReference>
<evidence type="ECO:0000256" key="1">
    <source>
        <dbReference type="ARBA" id="ARBA00010211"/>
    </source>
</evidence>
<keyword evidence="4" id="KW-0732">Signal</keyword>
<dbReference type="Pfam" id="PF00112">
    <property type="entry name" value="Peptidase_C1"/>
    <property type="match status" value="1"/>
</dbReference>
<feature type="compositionally biased region" description="Polar residues" evidence="3">
    <location>
        <begin position="316"/>
        <end position="341"/>
    </location>
</feature>
<feature type="chain" id="PRO_5041992875" evidence="4">
    <location>
        <begin position="28"/>
        <end position="959"/>
    </location>
</feature>
<dbReference type="GO" id="GO:0006508">
    <property type="term" value="P:proteolysis"/>
    <property type="evidence" value="ECO:0007669"/>
    <property type="project" value="InterPro"/>
</dbReference>
<dbReference type="GO" id="GO:0050163">
    <property type="term" value="F:oxaloacetate tautomerase activity"/>
    <property type="evidence" value="ECO:0007669"/>
    <property type="project" value="UniProtKB-ARBA"/>
</dbReference>
<evidence type="ECO:0000256" key="4">
    <source>
        <dbReference type="SAM" id="SignalP"/>
    </source>
</evidence>
<dbReference type="CDD" id="cd02248">
    <property type="entry name" value="Peptidase_C1A"/>
    <property type="match status" value="1"/>
</dbReference>
<evidence type="ECO:0000256" key="2">
    <source>
        <dbReference type="ARBA" id="ARBA00022723"/>
    </source>
</evidence>
<comment type="similarity">
    <text evidence="1">Belongs to the FAH family.</text>
</comment>
<feature type="compositionally biased region" description="Polar residues" evidence="3">
    <location>
        <begin position="238"/>
        <end position="256"/>
    </location>
</feature>
<dbReference type="InterPro" id="IPR025660">
    <property type="entry name" value="Pept_his_AS"/>
</dbReference>
<dbReference type="PANTHER" id="PTHR11820:SF7">
    <property type="entry name" value="ACYLPYRUVASE FAHD1, MITOCHONDRIAL"/>
    <property type="match status" value="1"/>
</dbReference>
<feature type="compositionally biased region" description="Low complexity" evidence="3">
    <location>
        <begin position="163"/>
        <end position="175"/>
    </location>
</feature>
<keyword evidence="2" id="KW-0479">Metal-binding</keyword>
<evidence type="ECO:0000256" key="3">
    <source>
        <dbReference type="SAM" id="MobiDB-lite"/>
    </source>
</evidence>
<dbReference type="InterPro" id="IPR000169">
    <property type="entry name" value="Pept_cys_AS"/>
</dbReference>
<dbReference type="FunFam" id="3.90.850.10:FF:000002">
    <property type="entry name" value="2-hydroxyhepta-2,4-diene-1,7-dioate isomerase"/>
    <property type="match status" value="1"/>
</dbReference>
<dbReference type="GO" id="GO:0046872">
    <property type="term" value="F:metal ion binding"/>
    <property type="evidence" value="ECO:0007669"/>
    <property type="project" value="UniProtKB-KW"/>
</dbReference>
<dbReference type="Proteomes" id="UP001259832">
    <property type="component" value="Unassembled WGS sequence"/>
</dbReference>
<reference evidence="6" key="1">
    <citation type="submission" date="2023-08" db="EMBL/GenBank/DDBJ databases">
        <title>Reference Genome Resource for the Citrus Pathogen Phytophthora citrophthora.</title>
        <authorList>
            <person name="Moller H."/>
            <person name="Coetzee B."/>
            <person name="Rose L.J."/>
            <person name="Van Niekerk J.M."/>
        </authorList>
    </citation>
    <scope>NUCLEOTIDE SEQUENCE</scope>
    <source>
        <strain evidence="6">STE-U-9442</strain>
    </source>
</reference>
<dbReference type="PROSITE" id="PS00139">
    <property type="entry name" value="THIOL_PROTEASE_CYS"/>
    <property type="match status" value="1"/>
</dbReference>
<feature type="compositionally biased region" description="Pro residues" evidence="3">
    <location>
        <begin position="347"/>
        <end position="375"/>
    </location>
</feature>
<dbReference type="InterPro" id="IPR039417">
    <property type="entry name" value="Peptidase_C1A_papain-like"/>
</dbReference>
<dbReference type="EMBL" id="JASMQC010000024">
    <property type="protein sequence ID" value="KAK1935107.1"/>
    <property type="molecule type" value="Genomic_DNA"/>
</dbReference>
<dbReference type="PRINTS" id="PR00705">
    <property type="entry name" value="PAPAIN"/>
</dbReference>
<keyword evidence="7" id="KW-1185">Reference proteome</keyword>
<feature type="compositionally biased region" description="Low complexity" evidence="3">
    <location>
        <begin position="376"/>
        <end position="420"/>
    </location>
</feature>
<protein>
    <submittedName>
        <fullName evidence="6">Fumarylacetoacetate hydrolase domain-containing protein 2</fullName>
    </submittedName>
</protein>
<dbReference type="Gene3D" id="3.90.850.10">
    <property type="entry name" value="Fumarylacetoacetase-like, C-terminal domain"/>
    <property type="match status" value="1"/>
</dbReference>
<dbReference type="SMART" id="SM00645">
    <property type="entry name" value="Pept_C1"/>
    <property type="match status" value="1"/>
</dbReference>
<dbReference type="InterPro" id="IPR000668">
    <property type="entry name" value="Peptidase_C1A_C"/>
</dbReference>
<dbReference type="InterPro" id="IPR011234">
    <property type="entry name" value="Fumarylacetoacetase-like_C"/>
</dbReference>
<keyword evidence="6" id="KW-0378">Hydrolase</keyword>
<gene>
    <name evidence="6" type="ORF">P3T76_010873</name>
</gene>
<dbReference type="InterPro" id="IPR036663">
    <property type="entry name" value="Fumarylacetoacetase_C_sf"/>
</dbReference>